<proteinExistence type="predicted"/>
<name>A0A2L1KT03_KLEPN</name>
<organism evidence="2">
    <name type="scientific">Klebsiella pneumoniae</name>
    <dbReference type="NCBI Taxonomy" id="573"/>
    <lineage>
        <taxon>Bacteria</taxon>
        <taxon>Pseudomonadati</taxon>
        <taxon>Pseudomonadota</taxon>
        <taxon>Gammaproteobacteria</taxon>
        <taxon>Enterobacterales</taxon>
        <taxon>Enterobacteriaceae</taxon>
        <taxon>Klebsiella/Raoultella group</taxon>
        <taxon>Klebsiella</taxon>
        <taxon>Klebsiella pneumoniae complex</taxon>
    </lineage>
</organism>
<keyword evidence="2" id="KW-0614">Plasmid</keyword>
<evidence type="ECO:0000313" key="2">
    <source>
        <dbReference type="EMBL" id="AVE25624.1"/>
    </source>
</evidence>
<gene>
    <name evidence="2" type="ORF">INF167p1_00050</name>
</gene>
<geneLocation type="plasmid" evidence="2">
    <name>INF167_p0001</name>
</geneLocation>
<accession>A0A2L1KT03</accession>
<feature type="compositionally biased region" description="Basic and acidic residues" evidence="1">
    <location>
        <begin position="80"/>
        <end position="92"/>
    </location>
</feature>
<dbReference type="RefSeq" id="WP_236946313.1">
    <property type="nucleotide sequence ID" value="NZ_CP015754.1"/>
</dbReference>
<dbReference type="AlphaFoldDB" id="A0A2L1KT03"/>
<feature type="region of interest" description="Disordered" evidence="1">
    <location>
        <begin position="61"/>
        <end position="92"/>
    </location>
</feature>
<evidence type="ECO:0000256" key="1">
    <source>
        <dbReference type="SAM" id="MobiDB-lite"/>
    </source>
</evidence>
<dbReference type="EMBL" id="KY454639">
    <property type="protein sequence ID" value="AVE25624.1"/>
    <property type="molecule type" value="Genomic_DNA"/>
</dbReference>
<reference evidence="2" key="1">
    <citation type="submission" date="2016-12" db="EMBL/GenBank/DDBJ databases">
        <title>Frequent emergence of pathogenic lineages of Klebsiella pneumoniae via mobilisation of yersiniabactin and colibactin.</title>
        <authorList>
            <person name="Lam M.M.C."/>
            <person name="Wick R.R."/>
            <person name="Wyres K.L."/>
            <person name="Gorrie C."/>
            <person name="Judd L."/>
            <person name="Jenney A."/>
            <person name="Holt K.E."/>
        </authorList>
    </citation>
    <scope>NUCLEOTIDE SEQUENCE</scope>
    <source>
        <strain evidence="2">INF167</strain>
        <plasmid evidence="2">INF167_p0001</plasmid>
    </source>
</reference>
<protein>
    <submittedName>
        <fullName evidence="2">Uncharacterized protein</fullName>
    </submittedName>
</protein>
<sequence length="92" mass="10394">MVLVYVSIPFRFLFGLYESSHWLVMLANILSKAEAKADQQRTEENAVATVAAAERKAEVMKGASDVQQTVSHMPDDDVDRELREHFTRPGSR</sequence>